<sequence length="66" mass="6419">MPDKQPMSSSDASRIQSTQARSGGDMSSGGFAARAQSGAANNTNSGGRQNQGSQGSTGGAGAGDKK</sequence>
<organism evidence="3 4">
    <name type="scientific">Diaporthe australafricana</name>
    <dbReference type="NCBI Taxonomy" id="127596"/>
    <lineage>
        <taxon>Eukaryota</taxon>
        <taxon>Fungi</taxon>
        <taxon>Dikarya</taxon>
        <taxon>Ascomycota</taxon>
        <taxon>Pezizomycotina</taxon>
        <taxon>Sordariomycetes</taxon>
        <taxon>Sordariomycetidae</taxon>
        <taxon>Diaporthales</taxon>
        <taxon>Diaporthaceae</taxon>
        <taxon>Diaporthe</taxon>
    </lineage>
</organism>
<dbReference type="InterPro" id="IPR007011">
    <property type="entry name" value="LEA_SMP_dom"/>
</dbReference>
<proteinExistence type="predicted"/>
<dbReference type="Pfam" id="PF04927">
    <property type="entry name" value="SMP"/>
    <property type="match status" value="1"/>
</dbReference>
<evidence type="ECO:0000313" key="3">
    <source>
        <dbReference type="EMBL" id="KAL1874304.1"/>
    </source>
</evidence>
<feature type="compositionally biased region" description="Low complexity" evidence="1">
    <location>
        <begin position="41"/>
        <end position="54"/>
    </location>
</feature>
<feature type="compositionally biased region" description="Gly residues" evidence="1">
    <location>
        <begin position="55"/>
        <end position="66"/>
    </location>
</feature>
<dbReference type="Proteomes" id="UP001583177">
    <property type="component" value="Unassembled WGS sequence"/>
</dbReference>
<comment type="caution">
    <text evidence="3">The sequence shown here is derived from an EMBL/GenBank/DDBJ whole genome shotgun (WGS) entry which is preliminary data.</text>
</comment>
<dbReference type="EMBL" id="JAWRVE010000023">
    <property type="protein sequence ID" value="KAL1874304.1"/>
    <property type="molecule type" value="Genomic_DNA"/>
</dbReference>
<evidence type="ECO:0000313" key="4">
    <source>
        <dbReference type="Proteomes" id="UP001583177"/>
    </source>
</evidence>
<protein>
    <recommendedName>
        <fullName evidence="2">SMP domain-containing protein</fullName>
    </recommendedName>
</protein>
<evidence type="ECO:0000259" key="2">
    <source>
        <dbReference type="Pfam" id="PF04927"/>
    </source>
</evidence>
<name>A0ABR3XF89_9PEZI</name>
<gene>
    <name evidence="3" type="ORF">Daus18300_003668</name>
</gene>
<evidence type="ECO:0000256" key="1">
    <source>
        <dbReference type="SAM" id="MobiDB-lite"/>
    </source>
</evidence>
<feature type="region of interest" description="Disordered" evidence="1">
    <location>
        <begin position="1"/>
        <end position="66"/>
    </location>
</feature>
<accession>A0ABR3XF89</accession>
<feature type="compositionally biased region" description="Polar residues" evidence="1">
    <location>
        <begin position="1"/>
        <end position="21"/>
    </location>
</feature>
<keyword evidence="4" id="KW-1185">Reference proteome</keyword>
<reference evidence="3 4" key="1">
    <citation type="journal article" date="2024" name="IMA Fungus">
        <title>IMA Genome - F19 : A genome assembly and annotation guide to empower mycologists, including annotated draft genome sequences of Ceratocystis pirilliformis, Diaporthe australafricana, Fusarium ophioides, Paecilomyces lecythidis, and Sporothrix stenoceras.</title>
        <authorList>
            <person name="Aylward J."/>
            <person name="Wilson A.M."/>
            <person name="Visagie C.M."/>
            <person name="Spraker J."/>
            <person name="Barnes I."/>
            <person name="Buitendag C."/>
            <person name="Ceriani C."/>
            <person name="Del Mar Angel L."/>
            <person name="du Plessis D."/>
            <person name="Fuchs T."/>
            <person name="Gasser K."/>
            <person name="Kramer D."/>
            <person name="Li W."/>
            <person name="Munsamy K."/>
            <person name="Piso A."/>
            <person name="Price J.L."/>
            <person name="Sonnekus B."/>
            <person name="Thomas C."/>
            <person name="van der Nest A."/>
            <person name="van Dijk A."/>
            <person name="van Heerden A."/>
            <person name="van Vuuren N."/>
            <person name="Yilmaz N."/>
            <person name="Duong T.A."/>
            <person name="van der Merwe N.A."/>
            <person name="Wingfield M.J."/>
            <person name="Wingfield B.D."/>
        </authorList>
    </citation>
    <scope>NUCLEOTIDE SEQUENCE [LARGE SCALE GENOMIC DNA]</scope>
    <source>
        <strain evidence="3 4">CMW 18300</strain>
    </source>
</reference>
<feature type="domain" description="SMP" evidence="2">
    <location>
        <begin position="2"/>
        <end position="43"/>
    </location>
</feature>